<organism evidence="7 8">
    <name type="scientific">Scyliorhinus torazame</name>
    <name type="common">Cloudy catshark</name>
    <name type="synonym">Catulus torazame</name>
    <dbReference type="NCBI Taxonomy" id="75743"/>
    <lineage>
        <taxon>Eukaryota</taxon>
        <taxon>Metazoa</taxon>
        <taxon>Chordata</taxon>
        <taxon>Craniata</taxon>
        <taxon>Vertebrata</taxon>
        <taxon>Chondrichthyes</taxon>
        <taxon>Elasmobranchii</taxon>
        <taxon>Galeomorphii</taxon>
        <taxon>Galeoidea</taxon>
        <taxon>Carcharhiniformes</taxon>
        <taxon>Scyliorhinidae</taxon>
        <taxon>Scyliorhinus</taxon>
    </lineage>
</organism>
<dbReference type="InterPro" id="IPR040849">
    <property type="entry name" value="MyBP-C_THB"/>
</dbReference>
<feature type="region of interest" description="Disordered" evidence="5">
    <location>
        <begin position="1"/>
        <end position="23"/>
    </location>
</feature>
<feature type="compositionally biased region" description="Polar residues" evidence="5">
    <location>
        <begin position="723"/>
        <end position="735"/>
    </location>
</feature>
<dbReference type="InterPro" id="IPR003598">
    <property type="entry name" value="Ig_sub2"/>
</dbReference>
<dbReference type="InterPro" id="IPR050964">
    <property type="entry name" value="Striated_Muscle_Regulatory"/>
</dbReference>
<dbReference type="Proteomes" id="UP000288216">
    <property type="component" value="Unassembled WGS sequence"/>
</dbReference>
<feature type="domain" description="Ig-like" evidence="6">
    <location>
        <begin position="42"/>
        <end position="132"/>
    </location>
</feature>
<gene>
    <name evidence="7" type="ORF">scyTo_0001423</name>
</gene>
<dbReference type="SMART" id="SM00409">
    <property type="entry name" value="IG"/>
    <property type="match status" value="2"/>
</dbReference>
<evidence type="ECO:0000256" key="5">
    <source>
        <dbReference type="SAM" id="MobiDB-lite"/>
    </source>
</evidence>
<feature type="compositionally biased region" description="Basic and acidic residues" evidence="5">
    <location>
        <begin position="533"/>
        <end position="558"/>
    </location>
</feature>
<dbReference type="EMBL" id="BFAA01000319">
    <property type="protein sequence ID" value="GCB70978.1"/>
    <property type="molecule type" value="Genomic_DNA"/>
</dbReference>
<dbReference type="AlphaFoldDB" id="A0A401PCZ6"/>
<comment type="caution">
    <text evidence="7">The sequence shown here is derived from an EMBL/GenBank/DDBJ whole genome shotgun (WGS) entry which is preliminary data.</text>
</comment>
<accession>A0A401PCZ6</accession>
<evidence type="ECO:0000256" key="4">
    <source>
        <dbReference type="ARBA" id="ARBA00023319"/>
    </source>
</evidence>
<evidence type="ECO:0000313" key="8">
    <source>
        <dbReference type="Proteomes" id="UP000288216"/>
    </source>
</evidence>
<comment type="subcellular location">
    <subcellularLocation>
        <location evidence="1">Cytoplasm</location>
    </subcellularLocation>
</comment>
<dbReference type="Gene3D" id="2.60.40.10">
    <property type="entry name" value="Immunoglobulins"/>
    <property type="match status" value="3"/>
</dbReference>
<feature type="compositionally biased region" description="Polar residues" evidence="5">
    <location>
        <begin position="665"/>
        <end position="684"/>
    </location>
</feature>
<dbReference type="SUPFAM" id="SSF48726">
    <property type="entry name" value="Immunoglobulin"/>
    <property type="match status" value="2"/>
</dbReference>
<dbReference type="InterPro" id="IPR007110">
    <property type="entry name" value="Ig-like_dom"/>
</dbReference>
<dbReference type="OrthoDB" id="504170at2759"/>
<dbReference type="Pfam" id="PF07679">
    <property type="entry name" value="I-set"/>
    <property type="match status" value="2"/>
</dbReference>
<dbReference type="SMART" id="SM00408">
    <property type="entry name" value="IGc2"/>
    <property type="match status" value="1"/>
</dbReference>
<dbReference type="Pfam" id="PF18362">
    <property type="entry name" value="THB"/>
    <property type="match status" value="1"/>
</dbReference>
<dbReference type="InterPro" id="IPR013098">
    <property type="entry name" value="Ig_I-set"/>
</dbReference>
<feature type="compositionally biased region" description="Polar residues" evidence="5">
    <location>
        <begin position="1"/>
        <end position="13"/>
    </location>
</feature>
<proteinExistence type="predicted"/>
<dbReference type="GO" id="GO:0045214">
    <property type="term" value="P:sarcomere organization"/>
    <property type="evidence" value="ECO:0007669"/>
    <property type="project" value="TreeGrafter"/>
</dbReference>
<dbReference type="InterPro" id="IPR003599">
    <property type="entry name" value="Ig_sub"/>
</dbReference>
<keyword evidence="8" id="KW-1185">Reference proteome</keyword>
<sequence>MDKNVNPSINSTRPGVKTKKSSTPGVTIIEFTENIPQGYSGPDIERRPVPLTMQEGKSTHFKVAVRGNPEPTVVWNFKAEDLSNSGKYSVYFNKTMNEHVLQIKKLTTDDAGSYNCIVLNEYGEAKCKVNLNIIEDAYKKKFKKPGEVEEKIKMNLLNPFPHDKSCSVPSPGKKEEKYRSENVWDILMHADKKDYEKICMEHGLTDFRGMLTKLTQMKKEREEKQAMYVKEISNLKHVAMKPDGSASFGFDMELKSPLLNIYVYKDGKLIKLSMDEDQKHQLKRAGKKYTFCIKNLQLDDVGMYKVNVEDVEIFVTEVDINLIPVEFKQRMKDVKCKENSDAIFECTISLPLPAEWSYKKLTLENSDKYKMRVSVDGLTHKLIIKDAHPVDKGVYTMSAGAGCCGAYLTVEKNQVAASPASKGLQINSKRSRWDFSDKHLMTKDHLKKKSGNSSEDDSSNLGGGGLLSSSADRLDDTAKNGQGGDKSGKDSSNSLDSVGKGGIAGIDGMNKDGMDKMGGLGTDDKGALNGMGKDGDSRLDGMEKDGKGSLDGVGKDGTDGLGGMGIDGKGILDGMENGGDRMHGSGINNQEGLDGNGKAGQNGLDISGQVELQNSSADGLTGYSDSTGAGTDGNSQFGLNDIDALSMPEDPALSLDNQKGLLGEDQTSNQNESASNQGVSTSDAYQKHKSGSSRRRKGKLSERDINELTEEQDLKNKGKRAETNVSGNESNDTCF</sequence>
<dbReference type="PANTHER" id="PTHR13817:SF181">
    <property type="entry name" value="IMMUNOGLOBULIN-LIKE AND FIBRONECTIN TYPE III DOMAIN-CONTAINING PROTEIN 1"/>
    <property type="match status" value="1"/>
</dbReference>
<feature type="compositionally biased region" description="Basic residues" evidence="5">
    <location>
        <begin position="687"/>
        <end position="698"/>
    </location>
</feature>
<evidence type="ECO:0000256" key="3">
    <source>
        <dbReference type="ARBA" id="ARBA00022737"/>
    </source>
</evidence>
<evidence type="ECO:0000259" key="6">
    <source>
        <dbReference type="PROSITE" id="PS50835"/>
    </source>
</evidence>
<dbReference type="STRING" id="75743.A0A401PCZ6"/>
<dbReference type="GO" id="GO:0031430">
    <property type="term" value="C:M band"/>
    <property type="evidence" value="ECO:0007669"/>
    <property type="project" value="TreeGrafter"/>
</dbReference>
<keyword evidence="2" id="KW-0963">Cytoplasm</keyword>
<feature type="compositionally biased region" description="Polar residues" evidence="5">
    <location>
        <begin position="610"/>
        <end position="638"/>
    </location>
</feature>
<dbReference type="InterPro" id="IPR013783">
    <property type="entry name" value="Ig-like_fold"/>
</dbReference>
<dbReference type="FunFam" id="2.60.40.10:FF:000425">
    <property type="entry name" value="Myosin light chain kinase"/>
    <property type="match status" value="1"/>
</dbReference>
<dbReference type="InterPro" id="IPR036179">
    <property type="entry name" value="Ig-like_dom_sf"/>
</dbReference>
<dbReference type="PROSITE" id="PS50835">
    <property type="entry name" value="IG_LIKE"/>
    <property type="match status" value="1"/>
</dbReference>
<keyword evidence="4" id="KW-0393">Immunoglobulin domain</keyword>
<evidence type="ECO:0000256" key="1">
    <source>
        <dbReference type="ARBA" id="ARBA00004496"/>
    </source>
</evidence>
<name>A0A401PCZ6_SCYTO</name>
<keyword evidence="3" id="KW-0677">Repeat</keyword>
<dbReference type="FunFam" id="2.60.40.10:FF:001097">
    <property type="entry name" value="Immunoglobulin-like and fibronectin type III domain-containing protein 1"/>
    <property type="match status" value="1"/>
</dbReference>
<reference evidence="7 8" key="1">
    <citation type="journal article" date="2018" name="Nat. Ecol. Evol.">
        <title>Shark genomes provide insights into elasmobranch evolution and the origin of vertebrates.</title>
        <authorList>
            <person name="Hara Y"/>
            <person name="Yamaguchi K"/>
            <person name="Onimaru K"/>
            <person name="Kadota M"/>
            <person name="Koyanagi M"/>
            <person name="Keeley SD"/>
            <person name="Tatsumi K"/>
            <person name="Tanaka K"/>
            <person name="Motone F"/>
            <person name="Kageyama Y"/>
            <person name="Nozu R"/>
            <person name="Adachi N"/>
            <person name="Nishimura O"/>
            <person name="Nakagawa R"/>
            <person name="Tanegashima C"/>
            <person name="Kiyatake I"/>
            <person name="Matsumoto R"/>
            <person name="Murakumo K"/>
            <person name="Nishida K"/>
            <person name="Terakita A"/>
            <person name="Kuratani S"/>
            <person name="Sato K"/>
            <person name="Hyodo S Kuraku.S."/>
        </authorList>
    </citation>
    <scope>NUCLEOTIDE SEQUENCE [LARGE SCALE GENOMIC DNA]</scope>
</reference>
<dbReference type="PANTHER" id="PTHR13817">
    <property type="entry name" value="TITIN"/>
    <property type="match status" value="1"/>
</dbReference>
<feature type="region of interest" description="Disordered" evidence="5">
    <location>
        <begin position="437"/>
        <end position="735"/>
    </location>
</feature>
<evidence type="ECO:0000313" key="7">
    <source>
        <dbReference type="EMBL" id="GCB70978.1"/>
    </source>
</evidence>
<evidence type="ECO:0000256" key="2">
    <source>
        <dbReference type="ARBA" id="ARBA00022490"/>
    </source>
</evidence>
<feature type="compositionally biased region" description="Basic and acidic residues" evidence="5">
    <location>
        <begin position="699"/>
        <end position="722"/>
    </location>
</feature>
<protein>
    <recommendedName>
        <fullName evidence="6">Ig-like domain-containing protein</fullName>
    </recommendedName>
</protein>
<feature type="compositionally biased region" description="Gly residues" evidence="5">
    <location>
        <begin position="559"/>
        <end position="568"/>
    </location>
</feature>